<accession>A0A2B7IPJ8</accession>
<protein>
    <submittedName>
        <fullName evidence="1">3'-5'-bisphosphate nucleotidase</fullName>
    </submittedName>
</protein>
<dbReference type="GeneID" id="92857611"/>
<gene>
    <name evidence="1" type="ORF">B1B09_12380</name>
</gene>
<evidence type="ECO:0000313" key="1">
    <source>
        <dbReference type="EMBL" id="PGF31458.1"/>
    </source>
</evidence>
<organism evidence="1 2">
    <name type="scientific">Cutibacterium acnes</name>
    <name type="common">Propionibacterium acnes</name>
    <dbReference type="NCBI Taxonomy" id="1747"/>
    <lineage>
        <taxon>Bacteria</taxon>
        <taxon>Bacillati</taxon>
        <taxon>Actinomycetota</taxon>
        <taxon>Actinomycetes</taxon>
        <taxon>Propionibacteriales</taxon>
        <taxon>Propionibacteriaceae</taxon>
        <taxon>Cutibacterium</taxon>
    </lineage>
</organism>
<reference evidence="1 2" key="1">
    <citation type="submission" date="2017-02" db="EMBL/GenBank/DDBJ databases">
        <title>Prevalence of linear plasmids in Cutibacterium acnes isolates obtained from cancerous prostatic tissue.</title>
        <authorList>
            <person name="Davidsson S."/>
            <person name="Bruggemann H."/>
        </authorList>
    </citation>
    <scope>NUCLEOTIDE SEQUENCE [LARGE SCALE GENOMIC DNA]</scope>
    <source>
        <strain evidence="1 2">11-78</strain>
    </source>
</reference>
<comment type="caution">
    <text evidence="1">The sequence shown here is derived from an EMBL/GenBank/DDBJ whole genome shotgun (WGS) entry which is preliminary data.</text>
</comment>
<sequence>MVPETGRWRNASRLTASPKCDAWADAAEHIREAIAYQRAAQLLH</sequence>
<proteinExistence type="predicted"/>
<dbReference type="RefSeq" id="WP_002520295.1">
    <property type="nucleotide sequence ID" value="NZ_AP022844.1"/>
</dbReference>
<dbReference type="Proteomes" id="UP000226191">
    <property type="component" value="Unassembled WGS sequence"/>
</dbReference>
<evidence type="ECO:0000313" key="2">
    <source>
        <dbReference type="Proteomes" id="UP000226191"/>
    </source>
</evidence>
<name>A0A2B7IPJ8_CUTAC</name>
<dbReference type="AlphaFoldDB" id="A0A2B7IPJ8"/>
<dbReference type="EMBL" id="MVCE01000009">
    <property type="protein sequence ID" value="PGF31458.1"/>
    <property type="molecule type" value="Genomic_DNA"/>
</dbReference>